<proteinExistence type="predicted"/>
<dbReference type="RefSeq" id="WP_372401690.1">
    <property type="nucleotide sequence ID" value="NZ_CP121007.1"/>
</dbReference>
<feature type="signal peptide" evidence="1">
    <location>
        <begin position="1"/>
        <end position="32"/>
    </location>
</feature>
<keyword evidence="3" id="KW-1185">Reference proteome</keyword>
<feature type="chain" id="PRO_5045912228" evidence="1">
    <location>
        <begin position="33"/>
        <end position="180"/>
    </location>
</feature>
<gene>
    <name evidence="2" type="ORF">GCM10011505_39730</name>
</gene>
<keyword evidence="1" id="KW-0732">Signal</keyword>
<evidence type="ECO:0000313" key="3">
    <source>
        <dbReference type="Proteomes" id="UP000603352"/>
    </source>
</evidence>
<sequence length="180" mass="18769">MAIACLHNWHIPWLRVSILACGLTTATYPAVADMPADIRIVTQEIITTCKDAGGTPNLSGLAMPGAGLVTQGYPPYLTQAELNGDGQPDYVTDLAGLECVNAWSLFCGSAGCPVTVWLSGPKGHAVAWGGNAQGWTLHGTEIVVSLHGQLCTPPRVGAQGCKVAMRFGHASPSQHPGQAR</sequence>
<name>A0ABQ1J0A7_9PROT</name>
<accession>A0ABQ1J0A7</accession>
<evidence type="ECO:0000313" key="2">
    <source>
        <dbReference type="EMBL" id="GGB54778.1"/>
    </source>
</evidence>
<organism evidence="2 3">
    <name type="scientific">Tistrella bauzanensis</name>
    <dbReference type="NCBI Taxonomy" id="657419"/>
    <lineage>
        <taxon>Bacteria</taxon>
        <taxon>Pseudomonadati</taxon>
        <taxon>Pseudomonadota</taxon>
        <taxon>Alphaproteobacteria</taxon>
        <taxon>Geminicoccales</taxon>
        <taxon>Geminicoccaceae</taxon>
        <taxon>Tistrella</taxon>
    </lineage>
</organism>
<reference evidence="3" key="1">
    <citation type="journal article" date="2019" name="Int. J. Syst. Evol. Microbiol.">
        <title>The Global Catalogue of Microorganisms (GCM) 10K type strain sequencing project: providing services to taxonomists for standard genome sequencing and annotation.</title>
        <authorList>
            <consortium name="The Broad Institute Genomics Platform"/>
            <consortium name="The Broad Institute Genome Sequencing Center for Infectious Disease"/>
            <person name="Wu L."/>
            <person name="Ma J."/>
        </authorList>
    </citation>
    <scope>NUCLEOTIDE SEQUENCE [LARGE SCALE GENOMIC DNA]</scope>
    <source>
        <strain evidence="3">CGMCC 1.10188</strain>
    </source>
</reference>
<comment type="caution">
    <text evidence="2">The sequence shown here is derived from an EMBL/GenBank/DDBJ whole genome shotgun (WGS) entry which is preliminary data.</text>
</comment>
<evidence type="ECO:0000256" key="1">
    <source>
        <dbReference type="SAM" id="SignalP"/>
    </source>
</evidence>
<dbReference type="EMBL" id="BMDZ01000059">
    <property type="protein sequence ID" value="GGB54778.1"/>
    <property type="molecule type" value="Genomic_DNA"/>
</dbReference>
<dbReference type="Proteomes" id="UP000603352">
    <property type="component" value="Unassembled WGS sequence"/>
</dbReference>
<protein>
    <submittedName>
        <fullName evidence="2">Uncharacterized protein</fullName>
    </submittedName>
</protein>